<dbReference type="STRING" id="381665.SAMN05216554_1432"/>
<name>A0A1H3MI05_9MICO</name>
<evidence type="ECO:0000313" key="2">
    <source>
        <dbReference type="Proteomes" id="UP000198891"/>
    </source>
</evidence>
<dbReference type="Proteomes" id="UP000198891">
    <property type="component" value="Unassembled WGS sequence"/>
</dbReference>
<evidence type="ECO:0000313" key="1">
    <source>
        <dbReference type="EMBL" id="SDY76256.1"/>
    </source>
</evidence>
<gene>
    <name evidence="1" type="ORF">SAMN05216554_1432</name>
</gene>
<organism evidence="1 2">
    <name type="scientific">Herbiconiux ginsengi</name>
    <dbReference type="NCBI Taxonomy" id="381665"/>
    <lineage>
        <taxon>Bacteria</taxon>
        <taxon>Bacillati</taxon>
        <taxon>Actinomycetota</taxon>
        <taxon>Actinomycetes</taxon>
        <taxon>Micrococcales</taxon>
        <taxon>Microbacteriaceae</taxon>
        <taxon>Herbiconiux</taxon>
    </lineage>
</organism>
<sequence>MTIVLVFLGILALVGVAAAVRAVARDGYRRMPRRTAADRDPEERFTAH</sequence>
<protein>
    <submittedName>
        <fullName evidence="1">Uncharacterized protein</fullName>
    </submittedName>
</protein>
<dbReference type="AlphaFoldDB" id="A0A1H3MI05"/>
<dbReference type="EMBL" id="FNPZ01000001">
    <property type="protein sequence ID" value="SDY76256.1"/>
    <property type="molecule type" value="Genomic_DNA"/>
</dbReference>
<keyword evidence="2" id="KW-1185">Reference proteome</keyword>
<proteinExistence type="predicted"/>
<accession>A0A1H3MI05</accession>
<dbReference type="RefSeq" id="WP_175494158.1">
    <property type="nucleotide sequence ID" value="NZ_FNPZ01000001.1"/>
</dbReference>
<reference evidence="1 2" key="1">
    <citation type="submission" date="2016-10" db="EMBL/GenBank/DDBJ databases">
        <authorList>
            <person name="de Groot N.N."/>
        </authorList>
    </citation>
    <scope>NUCLEOTIDE SEQUENCE [LARGE SCALE GENOMIC DNA]</scope>
    <source>
        <strain evidence="1 2">CGMCC 4.3491</strain>
    </source>
</reference>